<dbReference type="Proteomes" id="UP000002624">
    <property type="component" value="Unassembled WGS sequence"/>
</dbReference>
<dbReference type="OrthoDB" id="3660917at2759"/>
<gene>
    <name evidence="1" type="ORF">HCDG_01976</name>
</gene>
<proteinExistence type="predicted"/>
<name>C6H6C5_AJECH</name>
<dbReference type="VEuPathDB" id="FungiDB:HCDG_01976"/>
<sequence>MKRNDDGFFHLDNTGILRSFNRDNKVIDYQKLSKEDFNTLSKVYLNKEAKDSLKHWSESSSLIDDNEIWNPFHDRIPSFQLPELEANKESMELQSRKLNILSPYRDLCTPLNCRWSTDCRYFHQLPYVKSSIIPFSSELILFGAIKVLTEGRLDKSFKHTPLSSNTHLYHQIHTFIIKSANMPPQLSEFTINEIIIEETEFDIEKDD</sequence>
<protein>
    <submittedName>
        <fullName evidence="1">Uncharacterized protein</fullName>
    </submittedName>
</protein>
<accession>C6H6C5</accession>
<dbReference type="HOGENOM" id="CLU_1460908_0_0_1"/>
<dbReference type="AlphaFoldDB" id="C6H6C5"/>
<dbReference type="STRING" id="544712.C6H6C5"/>
<dbReference type="EMBL" id="GG692420">
    <property type="protein sequence ID" value="EER43946.1"/>
    <property type="molecule type" value="Genomic_DNA"/>
</dbReference>
<dbReference type="OMA" id="IDDNEIW"/>
<evidence type="ECO:0000313" key="2">
    <source>
        <dbReference type="Proteomes" id="UP000002624"/>
    </source>
</evidence>
<reference evidence="2" key="1">
    <citation type="submission" date="2009-05" db="EMBL/GenBank/DDBJ databases">
        <title>The genome sequence of Ajellomyces capsulatus strain H143.</title>
        <authorList>
            <person name="Champion M."/>
            <person name="Cuomo C.A."/>
            <person name="Ma L.-J."/>
            <person name="Henn M.R."/>
            <person name="Sil A."/>
            <person name="Goldman B."/>
            <person name="Young S.K."/>
            <person name="Kodira C.D."/>
            <person name="Zeng Q."/>
            <person name="Koehrsen M."/>
            <person name="Alvarado L."/>
            <person name="Berlin A.M."/>
            <person name="Borenstein D."/>
            <person name="Chen Z."/>
            <person name="Engels R."/>
            <person name="Freedman E."/>
            <person name="Gellesch M."/>
            <person name="Goldberg J."/>
            <person name="Griggs A."/>
            <person name="Gujja S."/>
            <person name="Heiman D.I."/>
            <person name="Hepburn T.A."/>
            <person name="Howarth C."/>
            <person name="Jen D."/>
            <person name="Larson L."/>
            <person name="Lewis B."/>
            <person name="Mehta T."/>
            <person name="Park D."/>
            <person name="Pearson M."/>
            <person name="Roberts A."/>
            <person name="Saif S."/>
            <person name="Shea T.D."/>
            <person name="Shenoy N."/>
            <person name="Sisk P."/>
            <person name="Stolte C."/>
            <person name="Sykes S."/>
            <person name="Walk T."/>
            <person name="White J."/>
            <person name="Yandava C."/>
            <person name="Klein B."/>
            <person name="McEwen J.G."/>
            <person name="Puccia R."/>
            <person name="Goldman G.H."/>
            <person name="Felipe M.S."/>
            <person name="Nino-Vega G."/>
            <person name="San-Blas G."/>
            <person name="Taylor J.W."/>
            <person name="Mendoza L."/>
            <person name="Galagan J.E."/>
            <person name="Nusbaum C."/>
            <person name="Birren B.W."/>
        </authorList>
    </citation>
    <scope>NUCLEOTIDE SEQUENCE [LARGE SCALE GENOMIC DNA]</scope>
    <source>
        <strain evidence="2">H143</strain>
    </source>
</reference>
<evidence type="ECO:0000313" key="1">
    <source>
        <dbReference type="EMBL" id="EER43946.1"/>
    </source>
</evidence>
<organism evidence="1 2">
    <name type="scientific">Ajellomyces capsulatus (strain H143)</name>
    <name type="common">Darling's disease fungus</name>
    <name type="synonym">Histoplasma capsulatum</name>
    <dbReference type="NCBI Taxonomy" id="544712"/>
    <lineage>
        <taxon>Eukaryota</taxon>
        <taxon>Fungi</taxon>
        <taxon>Dikarya</taxon>
        <taxon>Ascomycota</taxon>
        <taxon>Pezizomycotina</taxon>
        <taxon>Eurotiomycetes</taxon>
        <taxon>Eurotiomycetidae</taxon>
        <taxon>Onygenales</taxon>
        <taxon>Ajellomycetaceae</taxon>
        <taxon>Histoplasma</taxon>
    </lineage>
</organism>